<name>A0A0N4ZNV4_PARTI</name>
<feature type="domain" description="RRM" evidence="5">
    <location>
        <begin position="18"/>
        <end position="96"/>
    </location>
</feature>
<dbReference type="GO" id="GO:0000381">
    <property type="term" value="P:regulation of alternative mRNA splicing, via spliceosome"/>
    <property type="evidence" value="ECO:0007669"/>
    <property type="project" value="TreeGrafter"/>
</dbReference>
<dbReference type="InterPro" id="IPR052285">
    <property type="entry name" value="NEXT_complex_subunit"/>
</dbReference>
<dbReference type="InterPro" id="IPR000504">
    <property type="entry name" value="RRM_dom"/>
</dbReference>
<evidence type="ECO:0000256" key="1">
    <source>
        <dbReference type="ARBA" id="ARBA00004642"/>
    </source>
</evidence>
<dbReference type="PANTHER" id="PTHR13798">
    <property type="entry name" value="RNA BINDING MOTIF RBM PROTEIN -RELATED"/>
    <property type="match status" value="1"/>
</dbReference>
<sequence length="143" mass="16769">MSRYNLFFDESNCSRDDRTVYVRNLDNRVTSEILWELFSQVGNVKDVYLPPLGKDKNELPFALVTFKTIHSPIFASEMLSGISLFGRPISVQPKGKSMHSNLFMELKKSGKLAFQIESDMMRRDMADTRRSYDQRYDNKRSYY</sequence>
<keyword evidence="3" id="KW-0539">Nucleus</keyword>
<dbReference type="GO" id="GO:0003727">
    <property type="term" value="F:single-stranded RNA binding"/>
    <property type="evidence" value="ECO:0007669"/>
    <property type="project" value="TreeGrafter"/>
</dbReference>
<evidence type="ECO:0000256" key="2">
    <source>
        <dbReference type="ARBA" id="ARBA00022884"/>
    </source>
</evidence>
<evidence type="ECO:0000259" key="5">
    <source>
        <dbReference type="PROSITE" id="PS50102"/>
    </source>
</evidence>
<dbReference type="SUPFAM" id="SSF54928">
    <property type="entry name" value="RNA-binding domain, RBD"/>
    <property type="match status" value="1"/>
</dbReference>
<dbReference type="Pfam" id="PF00076">
    <property type="entry name" value="RRM_1"/>
    <property type="match status" value="1"/>
</dbReference>
<dbReference type="AlphaFoldDB" id="A0A0N4ZNV4"/>
<dbReference type="STRING" id="131310.A0A0N4ZNV4"/>
<dbReference type="InterPro" id="IPR035979">
    <property type="entry name" value="RBD_domain_sf"/>
</dbReference>
<dbReference type="Gene3D" id="3.30.70.330">
    <property type="match status" value="1"/>
</dbReference>
<protein>
    <submittedName>
        <fullName evidence="7">RRM domain-containing protein</fullName>
    </submittedName>
</protein>
<dbReference type="PANTHER" id="PTHR13798:SF11">
    <property type="entry name" value="RNA-BINDING PROTEIN 7-RELATED"/>
    <property type="match status" value="1"/>
</dbReference>
<accession>A0A0N4ZNV4</accession>
<organism evidence="6 7">
    <name type="scientific">Parastrongyloides trichosuri</name>
    <name type="common">Possum-specific nematode worm</name>
    <dbReference type="NCBI Taxonomy" id="131310"/>
    <lineage>
        <taxon>Eukaryota</taxon>
        <taxon>Metazoa</taxon>
        <taxon>Ecdysozoa</taxon>
        <taxon>Nematoda</taxon>
        <taxon>Chromadorea</taxon>
        <taxon>Rhabditida</taxon>
        <taxon>Tylenchina</taxon>
        <taxon>Panagrolaimomorpha</taxon>
        <taxon>Strongyloidoidea</taxon>
        <taxon>Strongyloididae</taxon>
        <taxon>Parastrongyloides</taxon>
    </lineage>
</organism>
<dbReference type="PROSITE" id="PS50102">
    <property type="entry name" value="RRM"/>
    <property type="match status" value="1"/>
</dbReference>
<evidence type="ECO:0000256" key="3">
    <source>
        <dbReference type="ARBA" id="ARBA00023242"/>
    </source>
</evidence>
<dbReference type="Proteomes" id="UP000038045">
    <property type="component" value="Unplaced"/>
</dbReference>
<dbReference type="WBParaSite" id="PTRK_0001021700.1">
    <property type="protein sequence ID" value="PTRK_0001021700.1"/>
    <property type="gene ID" value="PTRK_0001021700"/>
</dbReference>
<keyword evidence="6" id="KW-1185">Reference proteome</keyword>
<dbReference type="InterPro" id="IPR012677">
    <property type="entry name" value="Nucleotide-bd_a/b_plait_sf"/>
</dbReference>
<dbReference type="SMART" id="SM00360">
    <property type="entry name" value="RRM"/>
    <property type="match status" value="1"/>
</dbReference>
<reference evidence="7" key="1">
    <citation type="submission" date="2017-02" db="UniProtKB">
        <authorList>
            <consortium name="WormBaseParasite"/>
        </authorList>
    </citation>
    <scope>IDENTIFICATION</scope>
</reference>
<evidence type="ECO:0000313" key="6">
    <source>
        <dbReference type="Proteomes" id="UP000038045"/>
    </source>
</evidence>
<proteinExistence type="predicted"/>
<dbReference type="GO" id="GO:0005654">
    <property type="term" value="C:nucleoplasm"/>
    <property type="evidence" value="ECO:0007669"/>
    <property type="project" value="UniProtKB-SubCell"/>
</dbReference>
<evidence type="ECO:0000256" key="4">
    <source>
        <dbReference type="PROSITE-ProRule" id="PRU00176"/>
    </source>
</evidence>
<comment type="subcellular location">
    <subcellularLocation>
        <location evidence="1">Nucleus</location>
        <location evidence="1">Nucleoplasm</location>
    </subcellularLocation>
</comment>
<evidence type="ECO:0000313" key="7">
    <source>
        <dbReference type="WBParaSite" id="PTRK_0001021700.1"/>
    </source>
</evidence>
<keyword evidence="2 4" id="KW-0694">RNA-binding</keyword>